<name>A0A0M5J482_DROBS</name>
<dbReference type="PANTHER" id="PTHR21780:SF0">
    <property type="entry name" value="TRANSMEMBRANE PROTEIN 209"/>
    <property type="match status" value="1"/>
</dbReference>
<evidence type="ECO:0000313" key="4">
    <source>
        <dbReference type="Proteomes" id="UP000494163"/>
    </source>
</evidence>
<dbReference type="AlphaFoldDB" id="A0A0M5J482"/>
<dbReference type="GO" id="GO:0016020">
    <property type="term" value="C:membrane"/>
    <property type="evidence" value="ECO:0007669"/>
    <property type="project" value="TreeGrafter"/>
</dbReference>
<reference evidence="3 4" key="1">
    <citation type="submission" date="2015-08" db="EMBL/GenBank/DDBJ databases">
        <title>Ancestral chromatin configuration constrains chromatin evolution on differentiating sex chromosomes in Drosophila.</title>
        <authorList>
            <person name="Zhou Q."/>
            <person name="Bachtrog D."/>
        </authorList>
    </citation>
    <scope>NUCLEOTIDE SEQUENCE [LARGE SCALE GENOMIC DNA]</scope>
    <source>
        <tissue evidence="3">Whole larvae</tissue>
    </source>
</reference>
<keyword evidence="4" id="KW-1185">Reference proteome</keyword>
<evidence type="ECO:0000313" key="3">
    <source>
        <dbReference type="EMBL" id="ALC44961.1"/>
    </source>
</evidence>
<feature type="region of interest" description="Disordered" evidence="1">
    <location>
        <begin position="1"/>
        <end position="24"/>
    </location>
</feature>
<proteinExistence type="predicted"/>
<gene>
    <name evidence="3" type="ORF">Dbus_chr3Lg2127</name>
</gene>
<protein>
    <submittedName>
        <fullName evidence="3">CG6479</fullName>
    </submittedName>
</protein>
<feature type="compositionally biased region" description="Low complexity" evidence="1">
    <location>
        <begin position="173"/>
        <end position="194"/>
    </location>
</feature>
<evidence type="ECO:0000256" key="2">
    <source>
        <dbReference type="SAM" id="Phobius"/>
    </source>
</evidence>
<dbReference type="PANTHER" id="PTHR21780">
    <property type="entry name" value="TRANSMEMBRANE PROTEIN 209"/>
    <property type="match status" value="1"/>
</dbReference>
<feature type="transmembrane region" description="Helical" evidence="2">
    <location>
        <begin position="45"/>
        <end position="61"/>
    </location>
</feature>
<evidence type="ECO:0000256" key="1">
    <source>
        <dbReference type="SAM" id="MobiDB-lite"/>
    </source>
</evidence>
<keyword evidence="2" id="KW-0812">Transmembrane</keyword>
<organism evidence="3 4">
    <name type="scientific">Drosophila busckii</name>
    <name type="common">Fruit fly</name>
    <dbReference type="NCBI Taxonomy" id="30019"/>
    <lineage>
        <taxon>Eukaryota</taxon>
        <taxon>Metazoa</taxon>
        <taxon>Ecdysozoa</taxon>
        <taxon>Arthropoda</taxon>
        <taxon>Hexapoda</taxon>
        <taxon>Insecta</taxon>
        <taxon>Pterygota</taxon>
        <taxon>Neoptera</taxon>
        <taxon>Endopterygota</taxon>
        <taxon>Diptera</taxon>
        <taxon>Brachycera</taxon>
        <taxon>Muscomorpha</taxon>
        <taxon>Ephydroidea</taxon>
        <taxon>Drosophilidae</taxon>
        <taxon>Drosophila</taxon>
    </lineage>
</organism>
<keyword evidence="2" id="KW-1133">Transmembrane helix</keyword>
<dbReference type="Pfam" id="PF09786">
    <property type="entry name" value="CytochromB561_N"/>
    <property type="match status" value="1"/>
</dbReference>
<dbReference type="InterPro" id="IPR019176">
    <property type="entry name" value="Cytochrome_B561-rel"/>
</dbReference>
<dbReference type="STRING" id="30019.A0A0M5J482"/>
<keyword evidence="2" id="KW-0472">Membrane</keyword>
<feature type="region of interest" description="Disordered" evidence="1">
    <location>
        <begin position="162"/>
        <end position="194"/>
    </location>
</feature>
<dbReference type="Proteomes" id="UP000494163">
    <property type="component" value="Chromosome 3L"/>
</dbReference>
<sequence>MNYSRGNCSPYQTPTVRSPKPQESSRLNVRESLEIRRRRAEARNYLKWGFINIVLLTLLMIDRWQTCDMERVIFTVEWFWFHAETAGILINSLSCLACFGKYLCWLMGSSQVCVTEMQRCLLDEMNENSFKTIKKSQQPRSFEADSDVDDSVPIINWHSSFEDSRWGNKSSRRSPSPLRTPQQQQQQQQQQSQFVNQSLNNNSMNASNLSEESAYMSPYAEVCREDFPTDVRQLPALLKRAERERERSYAELQDSNNMQHMASANSFWNYCNNAAHMLKRTMYQLAPAPVISTENAPTSIEDFGGVLYKDGNSEVIKRISTVKLSQYLSNLRYWISSTILQRLVKQIAQLDEVFRQRGLSDLKIGAVGLERLRKLAENQQFVQSCAPTLPLLLPFLDTFSNQEYLVQRIKELAQGSCIGDYRWNSGKTHNGEKWGEHLPTDTAILFHIFCAYLDSQLLPLPQGGGRPFHSRYVIQREEKRTTKDIISAVNNKAHCGILVSNHQLKPKFNFISDKELHNCAYDRNNLFYVIIQFLIYMRAQQDSSLESVNLGKSGINLMCVIED</sequence>
<accession>A0A0M5J482</accession>
<dbReference type="EMBL" id="CP012525">
    <property type="protein sequence ID" value="ALC44961.1"/>
    <property type="molecule type" value="Genomic_DNA"/>
</dbReference>
<dbReference type="OMA" id="TRDHGML"/>
<dbReference type="OrthoDB" id="509821at2759"/>